<organism evidence="4 5">
    <name type="scientific">Paralvinella palmiformis</name>
    <dbReference type="NCBI Taxonomy" id="53620"/>
    <lineage>
        <taxon>Eukaryota</taxon>
        <taxon>Metazoa</taxon>
        <taxon>Spiralia</taxon>
        <taxon>Lophotrochozoa</taxon>
        <taxon>Annelida</taxon>
        <taxon>Polychaeta</taxon>
        <taxon>Sedentaria</taxon>
        <taxon>Canalipalpata</taxon>
        <taxon>Terebellida</taxon>
        <taxon>Terebelliformia</taxon>
        <taxon>Alvinellidae</taxon>
        <taxon>Paralvinella</taxon>
    </lineage>
</organism>
<evidence type="ECO:0000313" key="4">
    <source>
        <dbReference type="EMBL" id="KAK2169202.1"/>
    </source>
</evidence>
<dbReference type="EMBL" id="JAODUP010000012">
    <property type="protein sequence ID" value="KAK2169202.1"/>
    <property type="molecule type" value="Genomic_DNA"/>
</dbReference>
<dbReference type="PANTHER" id="PTHR11783">
    <property type="entry name" value="SULFOTRANSFERASE SULT"/>
    <property type="match status" value="1"/>
</dbReference>
<dbReference type="Proteomes" id="UP001208570">
    <property type="component" value="Unassembled WGS sequence"/>
</dbReference>
<dbReference type="InterPro" id="IPR027417">
    <property type="entry name" value="P-loop_NTPase"/>
</dbReference>
<reference evidence="4" key="1">
    <citation type="journal article" date="2023" name="Mol. Biol. Evol.">
        <title>Third-Generation Sequencing Reveals the Adaptive Role of the Epigenome in Three Deep-Sea Polychaetes.</title>
        <authorList>
            <person name="Perez M."/>
            <person name="Aroh O."/>
            <person name="Sun Y."/>
            <person name="Lan Y."/>
            <person name="Juniper S.K."/>
            <person name="Young C.R."/>
            <person name="Angers B."/>
            <person name="Qian P.Y."/>
        </authorList>
    </citation>
    <scope>NUCLEOTIDE SEQUENCE</scope>
    <source>
        <strain evidence="4">P08H-3</strain>
    </source>
</reference>
<dbReference type="Gene3D" id="3.40.50.300">
    <property type="entry name" value="P-loop containing nucleotide triphosphate hydrolases"/>
    <property type="match status" value="1"/>
</dbReference>
<gene>
    <name evidence="4" type="ORF">LSH36_12g36031</name>
</gene>
<dbReference type="InterPro" id="IPR000863">
    <property type="entry name" value="Sulfotransferase_dom"/>
</dbReference>
<dbReference type="SUPFAM" id="SSF52540">
    <property type="entry name" value="P-loop containing nucleoside triphosphate hydrolases"/>
    <property type="match status" value="1"/>
</dbReference>
<feature type="domain" description="Sulfotransferase" evidence="3">
    <location>
        <begin position="37"/>
        <end position="279"/>
    </location>
</feature>
<dbReference type="Pfam" id="PF00685">
    <property type="entry name" value="Sulfotransfer_1"/>
    <property type="match status" value="1"/>
</dbReference>
<keyword evidence="2" id="KW-0808">Transferase</keyword>
<sequence>MADYRIPGEWMKENMVLSNDIDDETINKLGSFQMKEGDVLVTAYPKTGITWIQELVWLVYYKGDIAKAHSVPLTERCTYLEYKPSGVPSGLDLLEKESTPHIMKTHMKSEIFKKQIESRKVRVIVVIRNPKDTLVSLYHFYRMTANLGYFKGTWDDFFEIYKAKHLIYGDYFDWYSSWLPQCKDNFNVKLVKYEDMQRSMPDVINDLCLFLDKSLSEKQINDIMKHLSFDSMSRNGAVNCKNIPYFDFTVSSFLRKGIIGDWKNYFTREQSALVDKPYNDVIVSMGVKLEFE</sequence>
<comment type="caution">
    <text evidence="4">The sequence shown here is derived from an EMBL/GenBank/DDBJ whole genome shotgun (WGS) entry which is preliminary data.</text>
</comment>
<comment type="similarity">
    <text evidence="1">Belongs to the sulfotransferase 1 family.</text>
</comment>
<evidence type="ECO:0000313" key="5">
    <source>
        <dbReference type="Proteomes" id="UP001208570"/>
    </source>
</evidence>
<protein>
    <recommendedName>
        <fullName evidence="3">Sulfotransferase domain-containing protein</fullName>
    </recommendedName>
</protein>
<dbReference type="AlphaFoldDB" id="A0AAD9KDJ7"/>
<evidence type="ECO:0000259" key="3">
    <source>
        <dbReference type="Pfam" id="PF00685"/>
    </source>
</evidence>
<evidence type="ECO:0000256" key="2">
    <source>
        <dbReference type="ARBA" id="ARBA00022679"/>
    </source>
</evidence>
<name>A0AAD9KDJ7_9ANNE</name>
<dbReference type="GO" id="GO:0008146">
    <property type="term" value="F:sulfotransferase activity"/>
    <property type="evidence" value="ECO:0007669"/>
    <property type="project" value="InterPro"/>
</dbReference>
<keyword evidence="5" id="KW-1185">Reference proteome</keyword>
<evidence type="ECO:0000256" key="1">
    <source>
        <dbReference type="ARBA" id="ARBA00005771"/>
    </source>
</evidence>
<accession>A0AAD9KDJ7</accession>
<proteinExistence type="inferred from homology"/>